<dbReference type="FunFam" id="2.60.40.1120:FF:000003">
    <property type="entry name" value="Outer membrane protein Omp121"/>
    <property type="match status" value="1"/>
</dbReference>
<dbReference type="InterPro" id="IPR023996">
    <property type="entry name" value="TonB-dep_OMP_SusC/RagA"/>
</dbReference>
<feature type="signal peptide" evidence="12">
    <location>
        <begin position="1"/>
        <end position="22"/>
    </location>
</feature>
<evidence type="ECO:0000256" key="6">
    <source>
        <dbReference type="ARBA" id="ARBA00023077"/>
    </source>
</evidence>
<evidence type="ECO:0000259" key="14">
    <source>
        <dbReference type="Pfam" id="PF07715"/>
    </source>
</evidence>
<keyword evidence="6 11" id="KW-0798">TonB box</keyword>
<keyword evidence="4 10" id="KW-0812">Transmembrane</keyword>
<evidence type="ECO:0000259" key="13">
    <source>
        <dbReference type="Pfam" id="PF00593"/>
    </source>
</evidence>
<dbReference type="EMBL" id="FPJE01000015">
    <property type="protein sequence ID" value="SFW63349.1"/>
    <property type="molecule type" value="Genomic_DNA"/>
</dbReference>
<dbReference type="SUPFAM" id="SSF56935">
    <property type="entry name" value="Porins"/>
    <property type="match status" value="1"/>
</dbReference>
<dbReference type="GO" id="GO:0009279">
    <property type="term" value="C:cell outer membrane"/>
    <property type="evidence" value="ECO:0007669"/>
    <property type="project" value="UniProtKB-SubCell"/>
</dbReference>
<dbReference type="PANTHER" id="PTHR30069">
    <property type="entry name" value="TONB-DEPENDENT OUTER MEMBRANE RECEPTOR"/>
    <property type="match status" value="1"/>
</dbReference>
<gene>
    <name evidence="15" type="ORF">SAMN02927921_02887</name>
</gene>
<dbReference type="Pfam" id="PF13715">
    <property type="entry name" value="CarbopepD_reg_2"/>
    <property type="match status" value="1"/>
</dbReference>
<evidence type="ECO:0000313" key="15">
    <source>
        <dbReference type="EMBL" id="SFW63349.1"/>
    </source>
</evidence>
<dbReference type="NCBIfam" id="TIGR04056">
    <property type="entry name" value="OMP_RagA_SusC"/>
    <property type="match status" value="1"/>
</dbReference>
<dbReference type="OrthoDB" id="9768177at2"/>
<dbReference type="InterPro" id="IPR000531">
    <property type="entry name" value="Beta-barrel_TonB"/>
</dbReference>
<proteinExistence type="inferred from homology"/>
<sequence>MRTKLSGILTLFLALMVQIGFAQEKTISGTVTDTGGMPLPGANVVIKGTSTGTQTDFDGNFTINASEGQTLQISYIGMKTSEVRVGSSSNIAVQLEEDAQSLDEVVVTALGIKREKKSLGYASQEVSGEKLAQVPVANMSDALSGTVAGLNITQSGTMGGSTNIVLRGVSSLVGNNQALIVIDGTPINNETFNQNGIGDGGGGYDYGNGLSDVNPNDIADVNVLKGAAATALYGSRGMNGVIMITTKKGRANEKIGVQFNSAITVGTVNKKTLPKYQNQYGGGYGGYSFYDVTENGPDINGDGIFDDNIVYTYDDASFGSRFDPNKLVYNWDSQYPQLPGYLQPTPFVAGASTPNDIWGTATTYMNSVSFSGGDDKGTFRMAYTNFLQEGALRNSDITRNTIDFSATYNLTEKLSAFGNITYTNTKGQGRVYTGYEGRNPMQGFRQWWNMSVDMQKQKEAYLATGQNMTWNLTDWESRKVGYADNHYFDRDNNYQSDRKNRFFGNFGLNYEINDWMSLMGRFTFDTFSELREERVAAGSSSGIGRTSHGGAGEYYFMNHTVSEYNYDMILNIDKDLNEDLNLNANVGWNLRVNKRYGNSAQTNGGLKVPGLYSITNTANPLTEEDMLDLNINKKVDGFFGQFNLGWRDMVYLGGSVRTDRSSALPVKNNRYWYPSGSVSFVFSELLDSRETINFGKFRFNYARVGNDTDPYQLMNTYAFDPSFNGAYSASAPATSNNPNLKSETMEEFEAGLEMNFFASRLSFDLSVYQRKTFDLITNTAVSGSSGFTGIWVNSGDIENKGIEARVTVVPVQSQDFRWEMTANWAKNENKVTRIFGDNEFLLLGSMWNTTVGAQIGESTGTIRGYDFVYDDATGQKVVGTDGKYLVDTSDSQAVIGDANPDWIAGLNNSFTYKNLNLSFLIDIKHGGDVYSQDMAFGLATGLYPETAGLNELGNPKRDPVSAGGGVLLPGVKEDGTTNDIRADYSTYYNPDGYYGGSGGIGAPEKMHVYDASYVKLRNISLSYNMPKDFFGEKSPIDNMTLSLIGRNLWIIHKNLPYADPESGMSAGNIMGFQNGSHPSFKEIGASLKIEF</sequence>
<evidence type="ECO:0000256" key="1">
    <source>
        <dbReference type="ARBA" id="ARBA00004571"/>
    </source>
</evidence>
<feature type="domain" description="TonB-dependent receptor-like beta-barrel" evidence="13">
    <location>
        <begin position="469"/>
        <end position="1048"/>
    </location>
</feature>
<dbReference type="InterPro" id="IPR012910">
    <property type="entry name" value="Plug_dom"/>
</dbReference>
<reference evidence="15 16" key="1">
    <citation type="submission" date="2016-11" db="EMBL/GenBank/DDBJ databases">
        <authorList>
            <person name="Jaros S."/>
            <person name="Januszkiewicz K."/>
            <person name="Wedrychowicz H."/>
        </authorList>
    </citation>
    <scope>NUCLEOTIDE SEQUENCE [LARGE SCALE GENOMIC DNA]</scope>
    <source>
        <strain evidence="15 16">CGMCC 1.12145</strain>
    </source>
</reference>
<dbReference type="SUPFAM" id="SSF49464">
    <property type="entry name" value="Carboxypeptidase regulatory domain-like"/>
    <property type="match status" value="1"/>
</dbReference>
<keyword evidence="16" id="KW-1185">Reference proteome</keyword>
<evidence type="ECO:0000256" key="12">
    <source>
        <dbReference type="SAM" id="SignalP"/>
    </source>
</evidence>
<dbReference type="InterPro" id="IPR037066">
    <property type="entry name" value="Plug_dom_sf"/>
</dbReference>
<name>A0A1K1QUA7_9FLAO</name>
<protein>
    <submittedName>
        <fullName evidence="15">TonB-linked outer membrane protein, SusC/RagA family</fullName>
    </submittedName>
</protein>
<feature type="domain" description="TonB-dependent receptor plug" evidence="14">
    <location>
        <begin position="117"/>
        <end position="241"/>
    </location>
</feature>
<dbReference type="RefSeq" id="WP_072318089.1">
    <property type="nucleotide sequence ID" value="NZ_FPJE01000015.1"/>
</dbReference>
<dbReference type="STRING" id="1150368.SAMN02927921_02887"/>
<evidence type="ECO:0000256" key="5">
    <source>
        <dbReference type="ARBA" id="ARBA00022729"/>
    </source>
</evidence>
<evidence type="ECO:0000256" key="3">
    <source>
        <dbReference type="ARBA" id="ARBA00022452"/>
    </source>
</evidence>
<dbReference type="Pfam" id="PF00593">
    <property type="entry name" value="TonB_dep_Rec_b-barrel"/>
    <property type="match status" value="1"/>
</dbReference>
<dbReference type="AlphaFoldDB" id="A0A1K1QUA7"/>
<dbReference type="GO" id="GO:0015344">
    <property type="term" value="F:siderophore uptake transmembrane transporter activity"/>
    <property type="evidence" value="ECO:0007669"/>
    <property type="project" value="TreeGrafter"/>
</dbReference>
<evidence type="ECO:0000256" key="8">
    <source>
        <dbReference type="ARBA" id="ARBA00023170"/>
    </source>
</evidence>
<dbReference type="NCBIfam" id="TIGR04057">
    <property type="entry name" value="SusC_RagA_signa"/>
    <property type="match status" value="1"/>
</dbReference>
<dbReference type="Pfam" id="PF07715">
    <property type="entry name" value="Plug"/>
    <property type="match status" value="1"/>
</dbReference>
<keyword evidence="8" id="KW-0675">Receptor</keyword>
<keyword evidence="5 12" id="KW-0732">Signal</keyword>
<keyword evidence="2 10" id="KW-0813">Transport</keyword>
<evidence type="ECO:0000256" key="9">
    <source>
        <dbReference type="ARBA" id="ARBA00023237"/>
    </source>
</evidence>
<dbReference type="Proteomes" id="UP000182248">
    <property type="component" value="Unassembled WGS sequence"/>
</dbReference>
<dbReference type="Gene3D" id="2.170.130.10">
    <property type="entry name" value="TonB-dependent receptor, plug domain"/>
    <property type="match status" value="1"/>
</dbReference>
<accession>A0A1K1QUA7</accession>
<feature type="chain" id="PRO_5012814715" evidence="12">
    <location>
        <begin position="23"/>
        <end position="1091"/>
    </location>
</feature>
<dbReference type="InterPro" id="IPR008969">
    <property type="entry name" value="CarboxyPept-like_regulatory"/>
</dbReference>
<dbReference type="InterPro" id="IPR036942">
    <property type="entry name" value="Beta-barrel_TonB_sf"/>
</dbReference>
<dbReference type="PANTHER" id="PTHR30069:SF29">
    <property type="entry name" value="HEMOGLOBIN AND HEMOGLOBIN-HAPTOGLOBIN-BINDING PROTEIN 1-RELATED"/>
    <property type="match status" value="1"/>
</dbReference>
<keyword evidence="7 10" id="KW-0472">Membrane</keyword>
<dbReference type="Gene3D" id="2.60.40.1120">
    <property type="entry name" value="Carboxypeptidase-like, regulatory domain"/>
    <property type="match status" value="1"/>
</dbReference>
<evidence type="ECO:0000256" key="10">
    <source>
        <dbReference type="PROSITE-ProRule" id="PRU01360"/>
    </source>
</evidence>
<keyword evidence="3 10" id="KW-1134">Transmembrane beta strand</keyword>
<evidence type="ECO:0000256" key="2">
    <source>
        <dbReference type="ARBA" id="ARBA00022448"/>
    </source>
</evidence>
<dbReference type="InterPro" id="IPR039426">
    <property type="entry name" value="TonB-dep_rcpt-like"/>
</dbReference>
<evidence type="ECO:0000256" key="7">
    <source>
        <dbReference type="ARBA" id="ARBA00023136"/>
    </source>
</evidence>
<keyword evidence="9 10" id="KW-0998">Cell outer membrane</keyword>
<dbReference type="Gene3D" id="2.40.170.20">
    <property type="entry name" value="TonB-dependent receptor, beta-barrel domain"/>
    <property type="match status" value="1"/>
</dbReference>
<evidence type="ECO:0000256" key="11">
    <source>
        <dbReference type="RuleBase" id="RU003357"/>
    </source>
</evidence>
<dbReference type="PROSITE" id="PS52016">
    <property type="entry name" value="TONB_DEPENDENT_REC_3"/>
    <property type="match status" value="1"/>
</dbReference>
<organism evidence="15 16">
    <name type="scientific">Sinomicrobium oceani</name>
    <dbReference type="NCBI Taxonomy" id="1150368"/>
    <lineage>
        <taxon>Bacteria</taxon>
        <taxon>Pseudomonadati</taxon>
        <taxon>Bacteroidota</taxon>
        <taxon>Flavobacteriia</taxon>
        <taxon>Flavobacteriales</taxon>
        <taxon>Flavobacteriaceae</taxon>
        <taxon>Sinomicrobium</taxon>
    </lineage>
</organism>
<comment type="similarity">
    <text evidence="10 11">Belongs to the TonB-dependent receptor family.</text>
</comment>
<evidence type="ECO:0000256" key="4">
    <source>
        <dbReference type="ARBA" id="ARBA00022692"/>
    </source>
</evidence>
<evidence type="ECO:0000313" key="16">
    <source>
        <dbReference type="Proteomes" id="UP000182248"/>
    </source>
</evidence>
<dbReference type="GO" id="GO:0044718">
    <property type="term" value="P:siderophore transmembrane transport"/>
    <property type="evidence" value="ECO:0007669"/>
    <property type="project" value="TreeGrafter"/>
</dbReference>
<comment type="subcellular location">
    <subcellularLocation>
        <location evidence="1 10">Cell outer membrane</location>
        <topology evidence="1 10">Multi-pass membrane protein</topology>
    </subcellularLocation>
</comment>
<dbReference type="InterPro" id="IPR023997">
    <property type="entry name" value="TonB-dep_OMP_SusC/RagA_CS"/>
</dbReference>